<keyword evidence="1" id="KW-0812">Transmembrane</keyword>
<evidence type="ECO:0000313" key="3">
    <source>
        <dbReference type="Proteomes" id="UP001321700"/>
    </source>
</evidence>
<evidence type="ECO:0008006" key="4">
    <source>
        <dbReference type="Google" id="ProtNLM"/>
    </source>
</evidence>
<dbReference type="PROSITE" id="PS51257">
    <property type="entry name" value="PROKAR_LIPOPROTEIN"/>
    <property type="match status" value="1"/>
</dbReference>
<comment type="caution">
    <text evidence="2">The sequence shown here is derived from an EMBL/GenBank/DDBJ whole genome shotgun (WGS) entry which is preliminary data.</text>
</comment>
<keyword evidence="3" id="KW-1185">Reference proteome</keyword>
<keyword evidence="1" id="KW-1133">Transmembrane helix</keyword>
<feature type="transmembrane region" description="Helical" evidence="1">
    <location>
        <begin position="12"/>
        <end position="33"/>
    </location>
</feature>
<dbReference type="Proteomes" id="UP001321700">
    <property type="component" value="Unassembled WGS sequence"/>
</dbReference>
<protein>
    <recommendedName>
        <fullName evidence="4">4Fe-4S ferredoxin-type domain-containing protein</fullName>
    </recommendedName>
</protein>
<dbReference type="RefSeq" id="WP_313875165.1">
    <property type="nucleotide sequence ID" value="NZ_JAVBIK010000001.1"/>
</dbReference>
<evidence type="ECO:0000256" key="1">
    <source>
        <dbReference type="SAM" id="Phobius"/>
    </source>
</evidence>
<gene>
    <name evidence="2" type="ORF">RAE19_12345</name>
</gene>
<proteinExistence type="predicted"/>
<sequence>MRHRLAHWATHALIGCAYLSVPVAPAVASLVFWRRRYLLRYRTTMRKTLTHIQALRQGPALHYFRDVAGQVKQVPEHIEGECVQCGNCCMNHQCMFLEPAGAEKFQCGIYHSPLRRWSNCGSFPLHGHDIARYQCPSYYVAGGQGKPVIPIHPVRV</sequence>
<accession>A0ABU3KPI4</accession>
<name>A0ABU3KPI4_9BURK</name>
<keyword evidence="1" id="KW-0472">Membrane</keyword>
<evidence type="ECO:0000313" key="2">
    <source>
        <dbReference type="EMBL" id="MDT7519488.1"/>
    </source>
</evidence>
<organism evidence="2 3">
    <name type="scientific">Rhodoferax potami</name>
    <dbReference type="NCBI Taxonomy" id="3068338"/>
    <lineage>
        <taxon>Bacteria</taxon>
        <taxon>Pseudomonadati</taxon>
        <taxon>Pseudomonadota</taxon>
        <taxon>Betaproteobacteria</taxon>
        <taxon>Burkholderiales</taxon>
        <taxon>Comamonadaceae</taxon>
        <taxon>Rhodoferax</taxon>
    </lineage>
</organism>
<reference evidence="2 3" key="1">
    <citation type="submission" date="2023-08" db="EMBL/GenBank/DDBJ databases">
        <title>Rhodoferax potami sp. nov. and Rhodoferax mekongensis sp. nov., isolated from the Mekong River in Thailand.</title>
        <authorList>
            <person name="Kitikhun S."/>
            <person name="Charoenyingcharoen P."/>
            <person name="Siriarchawattana P."/>
            <person name="Likhitrattanapisal S."/>
            <person name="Nilsakha T."/>
            <person name="Chanpet A."/>
            <person name="Rattanawaree P."/>
            <person name="Ingsriswang S."/>
        </authorList>
    </citation>
    <scope>NUCLEOTIDE SEQUENCE [LARGE SCALE GENOMIC DNA]</scope>
    <source>
        <strain evidence="2 3">TBRC 17660</strain>
    </source>
</reference>
<dbReference type="EMBL" id="JAVBIK010000001">
    <property type="protein sequence ID" value="MDT7519488.1"/>
    <property type="molecule type" value="Genomic_DNA"/>
</dbReference>